<keyword evidence="1" id="KW-0833">Ubl conjugation pathway</keyword>
<keyword evidence="1" id="KW-0479">Metal-binding</keyword>
<name>A0ABV0QZC7_9TELE</name>
<comment type="function">
    <text evidence="1">E3 ubiquitin ligase.</text>
</comment>
<keyword evidence="1" id="KW-0863">Zinc-finger</keyword>
<evidence type="ECO:0000256" key="1">
    <source>
        <dbReference type="RuleBase" id="RU369081"/>
    </source>
</evidence>
<comment type="catalytic activity">
    <reaction evidence="1">
        <text>S-ubiquitinyl-[E2 ubiquitin-conjugating enzyme]-L-cysteine + [acceptor protein]-L-lysine = [E2 ubiquitin-conjugating enzyme]-L-cysteine + N(6)-ubiquitinyl-[acceptor protein]-L-lysine.</text>
        <dbReference type="EC" id="2.3.2.27"/>
    </reaction>
</comment>
<evidence type="ECO:0000313" key="3">
    <source>
        <dbReference type="Proteomes" id="UP001434883"/>
    </source>
</evidence>
<dbReference type="InterPro" id="IPR045194">
    <property type="entry name" value="MGRN1/RNF157-like"/>
</dbReference>
<protein>
    <recommendedName>
        <fullName evidence="1">E3 ubiquitin-protein ligase</fullName>
        <ecNumber evidence="1">2.3.2.27</ecNumber>
    </recommendedName>
    <alternativeName>
        <fullName evidence="1">RING-type E3 ubiquitin transferase</fullName>
    </alternativeName>
</protein>
<organism evidence="2 3">
    <name type="scientific">Xenoophorus captivus</name>
    <dbReference type="NCBI Taxonomy" id="1517983"/>
    <lineage>
        <taxon>Eukaryota</taxon>
        <taxon>Metazoa</taxon>
        <taxon>Chordata</taxon>
        <taxon>Craniata</taxon>
        <taxon>Vertebrata</taxon>
        <taxon>Euteleostomi</taxon>
        <taxon>Actinopterygii</taxon>
        <taxon>Neopterygii</taxon>
        <taxon>Teleostei</taxon>
        <taxon>Neoteleostei</taxon>
        <taxon>Acanthomorphata</taxon>
        <taxon>Ovalentaria</taxon>
        <taxon>Atherinomorphae</taxon>
        <taxon>Cyprinodontiformes</taxon>
        <taxon>Goodeidae</taxon>
        <taxon>Xenoophorus</taxon>
    </lineage>
</organism>
<keyword evidence="1" id="KW-0808">Transferase</keyword>
<accession>A0ABV0QZC7</accession>
<feature type="non-terminal residue" evidence="2">
    <location>
        <position position="1"/>
    </location>
</feature>
<evidence type="ECO:0000313" key="2">
    <source>
        <dbReference type="EMBL" id="MEQ2201204.1"/>
    </source>
</evidence>
<dbReference type="Proteomes" id="UP001434883">
    <property type="component" value="Unassembled WGS sequence"/>
</dbReference>
<dbReference type="PANTHER" id="PTHR22996:SF1">
    <property type="entry name" value="E3 UBIQUITIN LIGASE RNF157"/>
    <property type="match status" value="1"/>
</dbReference>
<dbReference type="EMBL" id="JAHRIN010027278">
    <property type="protein sequence ID" value="MEQ2201204.1"/>
    <property type="molecule type" value="Genomic_DNA"/>
</dbReference>
<reference evidence="2 3" key="1">
    <citation type="submission" date="2021-06" db="EMBL/GenBank/DDBJ databases">
        <authorList>
            <person name="Palmer J.M."/>
        </authorList>
    </citation>
    <scope>NUCLEOTIDE SEQUENCE [LARGE SCALE GENOMIC DNA]</scope>
    <source>
        <strain evidence="2 3">XC_2019</strain>
        <tissue evidence="2">Muscle</tissue>
    </source>
</reference>
<gene>
    <name evidence="2" type="ORF">XENOCAPTIV_009016</name>
</gene>
<dbReference type="PANTHER" id="PTHR22996">
    <property type="entry name" value="MAHOGUNIN"/>
    <property type="match status" value="1"/>
</dbReference>
<sequence length="117" mass="13102">VTPAEPRCVIVLNMVLFTATQTPFNHTGAQMRGCTVEFPYAAPPPQEPVKTLRSLINIRKDTLRLVRCSEDLKLPGDEVAGKNRACYNIEFTFDADTQVAITIYYQAMEEFHNGVPV</sequence>
<dbReference type="EC" id="2.3.2.27" evidence="1"/>
<keyword evidence="3" id="KW-1185">Reference proteome</keyword>
<keyword evidence="1" id="KW-0963">Cytoplasm</keyword>
<comment type="caution">
    <text evidence="2">The sequence shown here is derived from an EMBL/GenBank/DDBJ whole genome shotgun (WGS) entry which is preliminary data.</text>
</comment>
<proteinExistence type="predicted"/>
<keyword evidence="1" id="KW-0862">Zinc</keyword>
<comment type="subcellular location">
    <subcellularLocation>
        <location evidence="1">Cytoplasm</location>
    </subcellularLocation>
</comment>